<feature type="region of interest" description="Disordered" evidence="1">
    <location>
        <begin position="20"/>
        <end position="51"/>
    </location>
</feature>
<proteinExistence type="predicted"/>
<protein>
    <submittedName>
        <fullName evidence="2">Uncharacterized protein</fullName>
    </submittedName>
</protein>
<comment type="caution">
    <text evidence="2">The sequence shown here is derived from an EMBL/GenBank/DDBJ whole genome shotgun (WGS) entry which is preliminary data.</text>
</comment>
<organism evidence="2">
    <name type="scientific">Mycobacterium xenopi 4042</name>
    <dbReference type="NCBI Taxonomy" id="1299334"/>
    <lineage>
        <taxon>Bacteria</taxon>
        <taxon>Bacillati</taxon>
        <taxon>Actinomycetota</taxon>
        <taxon>Actinomycetes</taxon>
        <taxon>Mycobacteriales</taxon>
        <taxon>Mycobacteriaceae</taxon>
        <taxon>Mycobacterium</taxon>
    </lineage>
</organism>
<gene>
    <name evidence="2" type="ORF">I553_4369</name>
</gene>
<dbReference type="AlphaFoldDB" id="X8AGH0"/>
<dbReference type="EMBL" id="JAOB01000060">
    <property type="protein sequence ID" value="EUA30113.1"/>
    <property type="molecule type" value="Genomic_DNA"/>
</dbReference>
<evidence type="ECO:0000256" key="1">
    <source>
        <dbReference type="SAM" id="MobiDB-lite"/>
    </source>
</evidence>
<name>X8AGH0_MYCXE</name>
<reference evidence="2" key="1">
    <citation type="submission" date="2014-01" db="EMBL/GenBank/DDBJ databases">
        <authorList>
            <person name="Brown-Elliot B."/>
            <person name="Wallace R."/>
            <person name="Lenaerts A."/>
            <person name="Ordway D."/>
            <person name="DeGroote M.A."/>
            <person name="Parker T."/>
            <person name="Sizemore C."/>
            <person name="Tallon L.J."/>
            <person name="Sadzewicz L.K."/>
            <person name="Sengamalay N."/>
            <person name="Fraser C.M."/>
            <person name="Hine E."/>
            <person name="Shefchek K.A."/>
            <person name="Das S.P."/>
            <person name="Tettelin H."/>
        </authorList>
    </citation>
    <scope>NUCLEOTIDE SEQUENCE [LARGE SCALE GENOMIC DNA]</scope>
    <source>
        <strain evidence="2">4042</strain>
    </source>
</reference>
<sequence length="51" mass="5496">MLPGPATRTKRWVRRHAWPVQQAAPKRRPELVGAPIDAVTPTASARATGAP</sequence>
<evidence type="ECO:0000313" key="2">
    <source>
        <dbReference type="EMBL" id="EUA30113.1"/>
    </source>
</evidence>
<accession>X8AGH0</accession>